<evidence type="ECO:0000256" key="3">
    <source>
        <dbReference type="ARBA" id="ARBA00022553"/>
    </source>
</evidence>
<dbReference type="Gene3D" id="3.30.310.50">
    <property type="entry name" value="Alpha-D-phosphohexomutase, C-terminal domain"/>
    <property type="match status" value="1"/>
</dbReference>
<keyword evidence="6" id="KW-0413">Isomerase</keyword>
<dbReference type="Pfam" id="PF02878">
    <property type="entry name" value="PGM_PMM_I"/>
    <property type="match status" value="1"/>
</dbReference>
<dbReference type="GO" id="GO:0000287">
    <property type="term" value="F:magnesium ion binding"/>
    <property type="evidence" value="ECO:0007669"/>
    <property type="project" value="InterPro"/>
</dbReference>
<dbReference type="PANTHER" id="PTHR43771">
    <property type="entry name" value="PHOSPHOMANNOMUTASE"/>
    <property type="match status" value="1"/>
</dbReference>
<dbReference type="OrthoDB" id="10363at2157"/>
<dbReference type="GO" id="GO:0016868">
    <property type="term" value="F:intramolecular phosphotransferase activity"/>
    <property type="evidence" value="ECO:0007669"/>
    <property type="project" value="InterPro"/>
</dbReference>
<dbReference type="PANTHER" id="PTHR43771:SF1">
    <property type="entry name" value="PHOSPHOMANNOMUTASE"/>
    <property type="match status" value="1"/>
</dbReference>
<sequence>MDLFGTAGIRGDTRDRVTPTLALRVGRAAAHETDAAAPTFVVGRDGRETGSALASAVAAGLQSGGASVVRVGRVPTPALAFAARGRHGIMVTASHNPPADNGLKLFRDGEEYDSDAEGAVERFLAAERGTGGGAADAAPASDRPVGWDEWGDVEHAAVLPDYRRAVIDYARDHGTPLDGLRVAADAGNGMAARAAPAVLRELGAEVVTLNGNVDGHFPGRESKPTPESLADLRAFVADAASGGEGAGFALGMGHDGDADRIVVVDDDGDVVHEDTVLAVLAEHFTRASDAGDPVVVTTPNSSARVDERVAAAGGRVERVRLGALHEGIAAARSEGDSETVVVFAGEPWKHIHPDLGPWIDGVASAAVLARLVAAEGLDALRAPITERPYRKVSVDCPDDRKAAAMSTLETALPAAFPDAATDTEHGVRLEVDGGWTLVRPSGTEPYVRVYAEHDDVDALVERVVAVVEDAVDDAG</sequence>
<dbReference type="GO" id="GO:0005975">
    <property type="term" value="P:carbohydrate metabolic process"/>
    <property type="evidence" value="ECO:0007669"/>
    <property type="project" value="InterPro"/>
</dbReference>
<dbReference type="InterPro" id="IPR005844">
    <property type="entry name" value="A-D-PHexomutase_a/b/a-I"/>
</dbReference>
<dbReference type="InterPro" id="IPR005846">
    <property type="entry name" value="A-D-PHexomutase_a/b/a-III"/>
</dbReference>
<keyword evidence="13" id="KW-1185">Reference proteome</keyword>
<dbReference type="PROSITE" id="PS00710">
    <property type="entry name" value="PGM_PMM"/>
    <property type="match status" value="1"/>
</dbReference>
<dbReference type="Pfam" id="PF02879">
    <property type="entry name" value="PGM_PMM_II"/>
    <property type="match status" value="1"/>
</dbReference>
<dbReference type="Proteomes" id="UP000319894">
    <property type="component" value="Unassembled WGS sequence"/>
</dbReference>
<dbReference type="Gene3D" id="3.40.120.10">
    <property type="entry name" value="Alpha-D-Glucose-1,6-Bisphosphate, subunit A, domain 3"/>
    <property type="match status" value="3"/>
</dbReference>
<proteinExistence type="inferred from homology"/>
<dbReference type="Pfam" id="PF02880">
    <property type="entry name" value="PGM_PMM_III"/>
    <property type="match status" value="1"/>
</dbReference>
<gene>
    <name evidence="12" type="ORF">DP107_02575</name>
</gene>
<evidence type="ECO:0000256" key="5">
    <source>
        <dbReference type="ARBA" id="ARBA00022842"/>
    </source>
</evidence>
<dbReference type="InterPro" id="IPR016066">
    <property type="entry name" value="A-D-PHexomutase_CS"/>
</dbReference>
<evidence type="ECO:0000256" key="7">
    <source>
        <dbReference type="RuleBase" id="RU004326"/>
    </source>
</evidence>
<dbReference type="InterPro" id="IPR016055">
    <property type="entry name" value="A-D-PHexomutase_a/b/a-I/II/III"/>
</dbReference>
<reference evidence="12 13" key="1">
    <citation type="submission" date="2018-06" db="EMBL/GenBank/DDBJ databases">
        <title>Natronomonas sp. F16-60 a new haloarchaeon isolated from a solar saltern of Isla Cristina, Huelva, Spain.</title>
        <authorList>
            <person name="Duran-Viseras A."/>
            <person name="Sanchez-Porro C."/>
            <person name="Ventosa A."/>
        </authorList>
    </citation>
    <scope>NUCLEOTIDE SEQUENCE [LARGE SCALE GENOMIC DNA]</scope>
    <source>
        <strain evidence="12 13">F16-60</strain>
    </source>
</reference>
<dbReference type="RefSeq" id="WP_144260562.1">
    <property type="nucleotide sequence ID" value="NZ_QMDX01000001.1"/>
</dbReference>
<dbReference type="InterPro" id="IPR036900">
    <property type="entry name" value="A-D-PHexomutase_C_sf"/>
</dbReference>
<dbReference type="Pfam" id="PF00408">
    <property type="entry name" value="PGM_PMM_IV"/>
    <property type="match status" value="1"/>
</dbReference>
<evidence type="ECO:0000313" key="13">
    <source>
        <dbReference type="Proteomes" id="UP000319894"/>
    </source>
</evidence>
<evidence type="ECO:0000256" key="6">
    <source>
        <dbReference type="ARBA" id="ARBA00023235"/>
    </source>
</evidence>
<organism evidence="12 13">
    <name type="scientific">Haloglomus irregulare</name>
    <dbReference type="NCBI Taxonomy" id="2234134"/>
    <lineage>
        <taxon>Archaea</taxon>
        <taxon>Methanobacteriati</taxon>
        <taxon>Methanobacteriota</taxon>
        <taxon>Stenosarchaea group</taxon>
        <taxon>Halobacteria</taxon>
        <taxon>Halobacteriales</taxon>
        <taxon>Natronomonadaceae</taxon>
        <taxon>Haloglomus</taxon>
    </lineage>
</organism>
<dbReference type="InParanoid" id="A0A554NGG0"/>
<feature type="domain" description="Alpha-D-phosphohexomutase alpha/beta/alpha" evidence="10">
    <location>
        <begin position="162"/>
        <end position="268"/>
    </location>
</feature>
<comment type="similarity">
    <text evidence="2 7">Belongs to the phosphohexose mutase family.</text>
</comment>
<keyword evidence="4 7" id="KW-0479">Metal-binding</keyword>
<accession>A0A554NGG0</accession>
<evidence type="ECO:0000259" key="9">
    <source>
        <dbReference type="Pfam" id="PF02878"/>
    </source>
</evidence>
<keyword evidence="3" id="KW-0597">Phosphoprotein</keyword>
<comment type="caution">
    <text evidence="12">The sequence shown here is derived from an EMBL/GenBank/DDBJ whole genome shotgun (WGS) entry which is preliminary data.</text>
</comment>
<feature type="domain" description="Alpha-D-phosphohexomutase alpha/beta/alpha" evidence="9">
    <location>
        <begin position="2"/>
        <end position="126"/>
    </location>
</feature>
<evidence type="ECO:0000256" key="1">
    <source>
        <dbReference type="ARBA" id="ARBA00001946"/>
    </source>
</evidence>
<dbReference type="EMBL" id="QMDX01000001">
    <property type="protein sequence ID" value="TSD16080.1"/>
    <property type="molecule type" value="Genomic_DNA"/>
</dbReference>
<dbReference type="SUPFAM" id="SSF55957">
    <property type="entry name" value="Phosphoglucomutase, C-terminal domain"/>
    <property type="match status" value="1"/>
</dbReference>
<evidence type="ECO:0000256" key="2">
    <source>
        <dbReference type="ARBA" id="ARBA00010231"/>
    </source>
</evidence>
<evidence type="ECO:0000256" key="4">
    <source>
        <dbReference type="ARBA" id="ARBA00022723"/>
    </source>
</evidence>
<name>A0A554NGG0_9EURY</name>
<keyword evidence="5 7" id="KW-0460">Magnesium</keyword>
<dbReference type="SUPFAM" id="SSF53738">
    <property type="entry name" value="Phosphoglucomutase, first 3 domains"/>
    <property type="match status" value="3"/>
</dbReference>
<comment type="cofactor">
    <cofactor evidence="1">
        <name>Mg(2+)</name>
        <dbReference type="ChEBI" id="CHEBI:18420"/>
    </cofactor>
</comment>
<dbReference type="InterPro" id="IPR005845">
    <property type="entry name" value="A-D-PHexomutase_a/b/a-II"/>
</dbReference>
<feature type="domain" description="Alpha-D-phosphohexomutase alpha/beta/alpha" evidence="11">
    <location>
        <begin position="273"/>
        <end position="376"/>
    </location>
</feature>
<evidence type="ECO:0000259" key="10">
    <source>
        <dbReference type="Pfam" id="PF02879"/>
    </source>
</evidence>
<dbReference type="InterPro" id="IPR005841">
    <property type="entry name" value="Alpha-D-phosphohexomutase_SF"/>
</dbReference>
<dbReference type="InterPro" id="IPR005843">
    <property type="entry name" value="A-D-PHexomutase_C"/>
</dbReference>
<evidence type="ECO:0000313" key="12">
    <source>
        <dbReference type="EMBL" id="TSD16080.1"/>
    </source>
</evidence>
<protein>
    <submittedName>
        <fullName evidence="12">Phosphomannomutase</fullName>
    </submittedName>
</protein>
<dbReference type="AlphaFoldDB" id="A0A554NGG0"/>
<dbReference type="PRINTS" id="PR00509">
    <property type="entry name" value="PGMPMM"/>
</dbReference>
<feature type="domain" description="Alpha-D-phosphohexomutase C-terminal" evidence="8">
    <location>
        <begin position="410"/>
        <end position="467"/>
    </location>
</feature>
<evidence type="ECO:0000259" key="8">
    <source>
        <dbReference type="Pfam" id="PF00408"/>
    </source>
</evidence>
<evidence type="ECO:0000259" key="11">
    <source>
        <dbReference type="Pfam" id="PF02880"/>
    </source>
</evidence>